<feature type="non-terminal residue" evidence="1">
    <location>
        <position position="1"/>
    </location>
</feature>
<name>A0A2H0BZN4_9BACT</name>
<keyword evidence="1" id="KW-0482">Metalloprotease</keyword>
<gene>
    <name evidence="1" type="ORF">COW98_00465</name>
</gene>
<keyword evidence="1" id="KW-0645">Protease</keyword>
<dbReference type="GO" id="GO:0008237">
    <property type="term" value="F:metallopeptidase activity"/>
    <property type="evidence" value="ECO:0007669"/>
    <property type="project" value="UniProtKB-KW"/>
</dbReference>
<dbReference type="AlphaFoldDB" id="A0A2H0BZN4"/>
<dbReference type="Proteomes" id="UP000231021">
    <property type="component" value="Unassembled WGS sequence"/>
</dbReference>
<organism evidence="1 2">
    <name type="scientific">Candidatus Roizmanbacteria bacterium CG22_combo_CG10-13_8_21_14_all_35_9</name>
    <dbReference type="NCBI Taxonomy" id="1974861"/>
    <lineage>
        <taxon>Bacteria</taxon>
        <taxon>Candidatus Roizmaniibacteriota</taxon>
    </lineage>
</organism>
<comment type="caution">
    <text evidence="1">The sequence shown here is derived from an EMBL/GenBank/DDBJ whole genome shotgun (WGS) entry which is preliminary data.</text>
</comment>
<sequence length="63" mass="7049">PAGLISALEKIASDPHTLRTATSSTAHLFIVNPFKKKSFSSWLLTLFSTHPAIEERIKILREM</sequence>
<accession>A0A2H0BZN4</accession>
<evidence type="ECO:0000313" key="2">
    <source>
        <dbReference type="Proteomes" id="UP000231021"/>
    </source>
</evidence>
<evidence type="ECO:0000313" key="1">
    <source>
        <dbReference type="EMBL" id="PIP63112.1"/>
    </source>
</evidence>
<protein>
    <submittedName>
        <fullName evidence="1">Zinc metalloprotease HtpX</fullName>
    </submittedName>
</protein>
<proteinExistence type="predicted"/>
<dbReference type="EMBL" id="PCTB01000013">
    <property type="protein sequence ID" value="PIP63112.1"/>
    <property type="molecule type" value="Genomic_DNA"/>
</dbReference>
<reference evidence="1 2" key="1">
    <citation type="submission" date="2017-09" db="EMBL/GenBank/DDBJ databases">
        <title>Depth-based differentiation of microbial function through sediment-hosted aquifers and enrichment of novel symbionts in the deep terrestrial subsurface.</title>
        <authorList>
            <person name="Probst A.J."/>
            <person name="Ladd B."/>
            <person name="Jarett J.K."/>
            <person name="Geller-Mcgrath D.E."/>
            <person name="Sieber C.M."/>
            <person name="Emerson J.B."/>
            <person name="Anantharaman K."/>
            <person name="Thomas B.C."/>
            <person name="Malmstrom R."/>
            <person name="Stieglmeier M."/>
            <person name="Klingl A."/>
            <person name="Woyke T."/>
            <person name="Ryan C.M."/>
            <person name="Banfield J.F."/>
        </authorList>
    </citation>
    <scope>NUCLEOTIDE SEQUENCE [LARGE SCALE GENOMIC DNA]</scope>
    <source>
        <strain evidence="1">CG22_combo_CG10-13_8_21_14_all_35_9</strain>
    </source>
</reference>
<keyword evidence="1" id="KW-0378">Hydrolase</keyword>
<dbReference type="GO" id="GO:0006508">
    <property type="term" value="P:proteolysis"/>
    <property type="evidence" value="ECO:0007669"/>
    <property type="project" value="UniProtKB-KW"/>
</dbReference>